<dbReference type="AlphaFoldDB" id="A0A2R8C0M5"/>
<protein>
    <submittedName>
        <fullName evidence="1">Uncharacterized protein</fullName>
    </submittedName>
</protein>
<dbReference type="RefSeq" id="WP_108895705.1">
    <property type="nucleotide sequence ID" value="NZ_ONZF01000013.1"/>
</dbReference>
<keyword evidence="2" id="KW-1185">Reference proteome</keyword>
<proteinExistence type="predicted"/>
<dbReference type="Proteomes" id="UP000244912">
    <property type="component" value="Unassembled WGS sequence"/>
</dbReference>
<accession>A0A2R8C0M5</accession>
<gene>
    <name evidence="1" type="ORF">PAA8504_03837</name>
</gene>
<reference evidence="1 2" key="1">
    <citation type="submission" date="2018-03" db="EMBL/GenBank/DDBJ databases">
        <authorList>
            <person name="Keele B.F."/>
        </authorList>
    </citation>
    <scope>NUCLEOTIDE SEQUENCE [LARGE SCALE GENOMIC DNA]</scope>
    <source>
        <strain evidence="1 2">CECT 8504</strain>
    </source>
</reference>
<sequence length="192" mass="21338">MPSRDLPPPPDFTAMQAGGEAGAGERERLMTLIGALSVAWSNNESVLIYLMMVLLRTDDVSAALVYGTLNTVRARSDLVSRLARVRVSDPALREEIEAVLAALEKCGRIRNELQHASFEFDAAGRPVSTRSMRVEQNRKRLSFGRVRPVDAARLARIAAVIDDLGRLNQRIWALLPRLERHMTSAEVARPRP</sequence>
<evidence type="ECO:0000313" key="2">
    <source>
        <dbReference type="Proteomes" id="UP000244912"/>
    </source>
</evidence>
<name>A0A2R8C0M5_9RHOB</name>
<evidence type="ECO:0000313" key="1">
    <source>
        <dbReference type="EMBL" id="SPJ25981.1"/>
    </source>
</evidence>
<dbReference type="OrthoDB" id="7846470at2"/>
<dbReference type="EMBL" id="ONZF01000013">
    <property type="protein sequence ID" value="SPJ25981.1"/>
    <property type="molecule type" value="Genomic_DNA"/>
</dbReference>
<organism evidence="1 2">
    <name type="scientific">Palleronia abyssalis</name>
    <dbReference type="NCBI Taxonomy" id="1501240"/>
    <lineage>
        <taxon>Bacteria</taxon>
        <taxon>Pseudomonadati</taxon>
        <taxon>Pseudomonadota</taxon>
        <taxon>Alphaproteobacteria</taxon>
        <taxon>Rhodobacterales</taxon>
        <taxon>Roseobacteraceae</taxon>
        <taxon>Palleronia</taxon>
    </lineage>
</organism>